<evidence type="ECO:0000259" key="7">
    <source>
        <dbReference type="PROSITE" id="PS50922"/>
    </source>
</evidence>
<sequence>MTTRTNLLLPSYVLSAVHAFAQVIVAFYNLLRFLSPIHLATELDDVHKCYYQCQCNGIEQTIYVMSSVMIVYFTIDLVLMYKTSSLSLSFVIHHFTFAFAAILQLAFNRSCFPYLWLSFGELSTLFLNARWYLKYHKNDVNTTKFIIVETLFAVTFFITRIVIYGLGLLHFFHYDKNIFNTTELWQITPFLFVGGYLLNAFWLAKIVGMMTKVRGNEERSDELGMR</sequence>
<dbReference type="InterPro" id="IPR006634">
    <property type="entry name" value="TLC-dom"/>
</dbReference>
<dbReference type="AlphaFoldDB" id="A0A9W6ZJV1"/>
<name>A0A9W6ZJV1_9STRA</name>
<evidence type="ECO:0000256" key="6">
    <source>
        <dbReference type="SAM" id="Phobius"/>
    </source>
</evidence>
<dbReference type="PANTHER" id="PTHR13439:SF0">
    <property type="entry name" value="TOPOISOMERASE I DAMAGE AFFECTED PROTEIN 4"/>
    <property type="match status" value="1"/>
</dbReference>
<dbReference type="GO" id="GO:0005783">
    <property type="term" value="C:endoplasmic reticulum"/>
    <property type="evidence" value="ECO:0007669"/>
    <property type="project" value="TreeGrafter"/>
</dbReference>
<feature type="transmembrane region" description="Helical" evidence="6">
    <location>
        <begin position="62"/>
        <end position="81"/>
    </location>
</feature>
<feature type="domain" description="TLC" evidence="7">
    <location>
        <begin position="4"/>
        <end position="215"/>
    </location>
</feature>
<dbReference type="Pfam" id="PF03798">
    <property type="entry name" value="TRAM_LAG1_CLN8"/>
    <property type="match status" value="1"/>
</dbReference>
<accession>A0A9W6ZJV1</accession>
<dbReference type="PANTHER" id="PTHR13439">
    <property type="entry name" value="CT120 PROTEIN"/>
    <property type="match status" value="1"/>
</dbReference>
<evidence type="ECO:0000313" key="9">
    <source>
        <dbReference type="Proteomes" id="UP001162640"/>
    </source>
</evidence>
<proteinExistence type="predicted"/>
<comment type="subcellular location">
    <subcellularLocation>
        <location evidence="1">Membrane</location>
        <topology evidence="1">Multi-pass membrane protein</topology>
    </subcellularLocation>
</comment>
<evidence type="ECO:0000313" key="8">
    <source>
        <dbReference type="EMBL" id="GMH51615.1"/>
    </source>
</evidence>
<dbReference type="GO" id="GO:0016020">
    <property type="term" value="C:membrane"/>
    <property type="evidence" value="ECO:0007669"/>
    <property type="project" value="UniProtKB-SubCell"/>
</dbReference>
<evidence type="ECO:0000256" key="2">
    <source>
        <dbReference type="ARBA" id="ARBA00022692"/>
    </source>
</evidence>
<gene>
    <name evidence="8" type="ORF">TL16_g01046</name>
</gene>
<keyword evidence="3 6" id="KW-1133">Transmembrane helix</keyword>
<dbReference type="Proteomes" id="UP001162640">
    <property type="component" value="Unassembled WGS sequence"/>
</dbReference>
<evidence type="ECO:0000256" key="3">
    <source>
        <dbReference type="ARBA" id="ARBA00022989"/>
    </source>
</evidence>
<evidence type="ECO:0000256" key="5">
    <source>
        <dbReference type="PROSITE-ProRule" id="PRU00205"/>
    </source>
</evidence>
<keyword evidence="2 5" id="KW-0812">Transmembrane</keyword>
<feature type="transmembrane region" description="Helical" evidence="6">
    <location>
        <begin position="12"/>
        <end position="31"/>
    </location>
</feature>
<dbReference type="PROSITE" id="PS50922">
    <property type="entry name" value="TLC"/>
    <property type="match status" value="1"/>
</dbReference>
<feature type="transmembrane region" description="Helical" evidence="6">
    <location>
        <begin position="88"/>
        <end position="107"/>
    </location>
</feature>
<dbReference type="GO" id="GO:0055088">
    <property type="term" value="P:lipid homeostasis"/>
    <property type="evidence" value="ECO:0007669"/>
    <property type="project" value="TreeGrafter"/>
</dbReference>
<dbReference type="InterPro" id="IPR050846">
    <property type="entry name" value="TLCD"/>
</dbReference>
<evidence type="ECO:0000256" key="4">
    <source>
        <dbReference type="ARBA" id="ARBA00023136"/>
    </source>
</evidence>
<organism evidence="8 9">
    <name type="scientific">Triparma laevis f. inornata</name>
    <dbReference type="NCBI Taxonomy" id="1714386"/>
    <lineage>
        <taxon>Eukaryota</taxon>
        <taxon>Sar</taxon>
        <taxon>Stramenopiles</taxon>
        <taxon>Ochrophyta</taxon>
        <taxon>Bolidophyceae</taxon>
        <taxon>Parmales</taxon>
        <taxon>Triparmaceae</taxon>
        <taxon>Triparma</taxon>
    </lineage>
</organism>
<feature type="transmembrane region" description="Helical" evidence="6">
    <location>
        <begin position="145"/>
        <end position="172"/>
    </location>
</feature>
<reference evidence="9" key="1">
    <citation type="journal article" date="2023" name="Commun. Biol.">
        <title>Genome analysis of Parmales, the sister group of diatoms, reveals the evolutionary specialization of diatoms from phago-mixotrophs to photoautotrophs.</title>
        <authorList>
            <person name="Ban H."/>
            <person name="Sato S."/>
            <person name="Yoshikawa S."/>
            <person name="Yamada K."/>
            <person name="Nakamura Y."/>
            <person name="Ichinomiya M."/>
            <person name="Sato N."/>
            <person name="Blanc-Mathieu R."/>
            <person name="Endo H."/>
            <person name="Kuwata A."/>
            <person name="Ogata H."/>
        </authorList>
    </citation>
    <scope>NUCLEOTIDE SEQUENCE [LARGE SCALE GENOMIC DNA]</scope>
</reference>
<feature type="transmembrane region" description="Helical" evidence="6">
    <location>
        <begin position="113"/>
        <end position="133"/>
    </location>
</feature>
<evidence type="ECO:0000256" key="1">
    <source>
        <dbReference type="ARBA" id="ARBA00004141"/>
    </source>
</evidence>
<comment type="caution">
    <text evidence="8">The sequence shown here is derived from an EMBL/GenBank/DDBJ whole genome shotgun (WGS) entry which is preliminary data.</text>
</comment>
<protein>
    <recommendedName>
        <fullName evidence="7">TLC domain-containing protein</fullName>
    </recommendedName>
</protein>
<keyword evidence="4 5" id="KW-0472">Membrane</keyword>
<dbReference type="EMBL" id="BLQM01000022">
    <property type="protein sequence ID" value="GMH51615.1"/>
    <property type="molecule type" value="Genomic_DNA"/>
</dbReference>
<feature type="transmembrane region" description="Helical" evidence="6">
    <location>
        <begin position="184"/>
        <end position="204"/>
    </location>
</feature>